<dbReference type="PROSITE" id="PS51257">
    <property type="entry name" value="PROKAR_LIPOPROTEIN"/>
    <property type="match status" value="1"/>
</dbReference>
<dbReference type="EMBL" id="VNJI01000071">
    <property type="protein sequence ID" value="TVY01047.1"/>
    <property type="molecule type" value="Genomic_DNA"/>
</dbReference>
<keyword evidence="5" id="KW-0449">Lipoprotein</keyword>
<keyword evidence="2 6" id="KW-0732">Signal</keyword>
<keyword evidence="4" id="KW-0564">Palmitate</keyword>
<sequence length="523" mass="58756">MMRKKALAIVTCLSLTGSLLAACANKDDKNAAGNGNGSPAAPPTIKLIVGDRNMPYVTSSPNLNEDKYVKKMRELSKTDVRIEAINQGDYAKKLNLLFASGDLPDAIQAVNGITAPEVASALSNGAFYELNDLIDKYAPSLKTKISKEMWNSSLVSKDGKIYAIPREAPTPNNRIVYIRKDWMDKLGLQAPKTVDEYLNVLRAFRDKDPNGNGKADEIPFIGRKNFDFGYVFFGAYDVSPEGWKFVNNQLVPNFIRPQMKDALKLHQQMYQEKLIDNEVFINMATDWVTKIENTQRVGMWIHAAEYPDKTATGYKKLSPPVEFINIPAPTGPDGKGGNLIGSVVDPLSTWVIPKTNKHPEYVLKFLEWMLSDEAQDFLNYGLEGEDYTVENGKKVPKPWSTKADSDKDQMHTQWLRFIGPSYIHNQEFMKTRENGQLVTSALKIATTEGRVNDGLDMPIPPSLESKPELQFTGLWMELAAKIITGREPLDSFDKFVEDWKKRGGDKVIQEATDWYVKNNQAKK</sequence>
<evidence type="ECO:0000256" key="3">
    <source>
        <dbReference type="ARBA" id="ARBA00023136"/>
    </source>
</evidence>
<dbReference type="RefSeq" id="WP_144854466.1">
    <property type="nucleotide sequence ID" value="NZ_VNJI01000071.1"/>
</dbReference>
<keyword evidence="8" id="KW-1185">Reference proteome</keyword>
<gene>
    <name evidence="7" type="ORF">FPZ49_32575</name>
</gene>
<evidence type="ECO:0000256" key="6">
    <source>
        <dbReference type="SAM" id="SignalP"/>
    </source>
</evidence>
<reference evidence="7 8" key="1">
    <citation type="submission" date="2019-07" db="EMBL/GenBank/DDBJ databases">
        <authorList>
            <person name="Kim J."/>
        </authorList>
    </citation>
    <scope>NUCLEOTIDE SEQUENCE [LARGE SCALE GENOMIC DNA]</scope>
    <source>
        <strain evidence="7 8">JC52</strain>
    </source>
</reference>
<feature type="chain" id="PRO_5038601042" evidence="6">
    <location>
        <begin position="22"/>
        <end position="523"/>
    </location>
</feature>
<evidence type="ECO:0000256" key="1">
    <source>
        <dbReference type="ARBA" id="ARBA00022475"/>
    </source>
</evidence>
<evidence type="ECO:0000256" key="2">
    <source>
        <dbReference type="ARBA" id="ARBA00022729"/>
    </source>
</evidence>
<evidence type="ECO:0000256" key="5">
    <source>
        <dbReference type="ARBA" id="ARBA00023288"/>
    </source>
</evidence>
<name>A0A559JME8_9BACL</name>
<proteinExistence type="predicted"/>
<evidence type="ECO:0000313" key="7">
    <source>
        <dbReference type="EMBL" id="TVY01047.1"/>
    </source>
</evidence>
<dbReference type="InterPro" id="IPR050490">
    <property type="entry name" value="Bact_solute-bd_prot1"/>
</dbReference>
<dbReference type="OrthoDB" id="9787283at2"/>
<comment type="caution">
    <text evidence="7">The sequence shown here is derived from an EMBL/GenBank/DDBJ whole genome shotgun (WGS) entry which is preliminary data.</text>
</comment>
<protein>
    <submittedName>
        <fullName evidence="7">Extracellular solute-binding protein</fullName>
    </submittedName>
</protein>
<evidence type="ECO:0000256" key="4">
    <source>
        <dbReference type="ARBA" id="ARBA00023139"/>
    </source>
</evidence>
<dbReference type="CDD" id="cd13580">
    <property type="entry name" value="PBP2_AlgQ_like_1"/>
    <property type="match status" value="1"/>
</dbReference>
<accession>A0A559JME8</accession>
<dbReference type="SUPFAM" id="SSF53850">
    <property type="entry name" value="Periplasmic binding protein-like II"/>
    <property type="match status" value="1"/>
</dbReference>
<keyword evidence="3" id="KW-0472">Membrane</keyword>
<organism evidence="7 8">
    <name type="scientific">Paenibacillus cremeus</name>
    <dbReference type="NCBI Taxonomy" id="2163881"/>
    <lineage>
        <taxon>Bacteria</taxon>
        <taxon>Bacillati</taxon>
        <taxon>Bacillota</taxon>
        <taxon>Bacilli</taxon>
        <taxon>Bacillales</taxon>
        <taxon>Paenibacillaceae</taxon>
        <taxon>Paenibacillus</taxon>
    </lineage>
</organism>
<dbReference type="PANTHER" id="PTHR43649">
    <property type="entry name" value="ARABINOSE-BINDING PROTEIN-RELATED"/>
    <property type="match status" value="1"/>
</dbReference>
<dbReference type="AlphaFoldDB" id="A0A559JME8"/>
<dbReference type="Gene3D" id="3.40.190.10">
    <property type="entry name" value="Periplasmic binding protein-like II"/>
    <property type="match status" value="2"/>
</dbReference>
<evidence type="ECO:0000313" key="8">
    <source>
        <dbReference type="Proteomes" id="UP000317036"/>
    </source>
</evidence>
<keyword evidence="1" id="KW-1003">Cell membrane</keyword>
<dbReference type="InterPro" id="IPR006059">
    <property type="entry name" value="SBP"/>
</dbReference>
<dbReference type="Proteomes" id="UP000317036">
    <property type="component" value="Unassembled WGS sequence"/>
</dbReference>
<dbReference type="PANTHER" id="PTHR43649:SF33">
    <property type="entry name" value="POLYGALACTURONAN_RHAMNOGALACTURONAN-BINDING PROTEIN YTCQ"/>
    <property type="match status" value="1"/>
</dbReference>
<dbReference type="Pfam" id="PF01547">
    <property type="entry name" value="SBP_bac_1"/>
    <property type="match status" value="1"/>
</dbReference>
<feature type="signal peptide" evidence="6">
    <location>
        <begin position="1"/>
        <end position="21"/>
    </location>
</feature>